<comment type="caution">
    <text evidence="2">The sequence shown here is derived from an EMBL/GenBank/DDBJ whole genome shotgun (WGS) entry which is preliminary data.</text>
</comment>
<keyword evidence="1" id="KW-1133">Transmembrane helix</keyword>
<dbReference type="Pfam" id="PF17343">
    <property type="entry name" value="DUF5373"/>
    <property type="match status" value="1"/>
</dbReference>
<dbReference type="EMBL" id="PDUG01000003">
    <property type="protein sequence ID" value="PIC38948.1"/>
    <property type="molecule type" value="Genomic_DNA"/>
</dbReference>
<keyword evidence="1" id="KW-0472">Membrane</keyword>
<feature type="transmembrane region" description="Helical" evidence="1">
    <location>
        <begin position="53"/>
        <end position="72"/>
    </location>
</feature>
<accession>A0A2G5UHB9</accession>
<evidence type="ECO:0000313" key="3">
    <source>
        <dbReference type="Proteomes" id="UP000230233"/>
    </source>
</evidence>
<reference evidence="3" key="1">
    <citation type="submission" date="2017-10" db="EMBL/GenBank/DDBJ databases">
        <title>Rapid genome shrinkage in a self-fertile nematode reveals novel sperm competition proteins.</title>
        <authorList>
            <person name="Yin D."/>
            <person name="Schwarz E.M."/>
            <person name="Thomas C.G."/>
            <person name="Felde R.L."/>
            <person name="Korf I.F."/>
            <person name="Cutter A.D."/>
            <person name="Schartner C.M."/>
            <person name="Ralston E.J."/>
            <person name="Meyer B.J."/>
            <person name="Haag E.S."/>
        </authorList>
    </citation>
    <scope>NUCLEOTIDE SEQUENCE [LARGE SCALE GENOMIC DNA]</scope>
    <source>
        <strain evidence="3">JU1422</strain>
    </source>
</reference>
<keyword evidence="3" id="KW-1185">Reference proteome</keyword>
<dbReference type="AlphaFoldDB" id="A0A2G5UHB9"/>
<sequence>MAHFYEPRDSRLSKAPLCCCCIPIKFIVLLVQVLALVFQIWLLCAEKTSSGMLFVKVLLAVYTAFTFGVFLIEHKSLMNFHCFLGVICLLAPFAHVALEYFAHINKFFLHRDYSPKTDVFVIVGLIMLVVLVYLTMCRALVNELNKQNQLPSYVAATQPSFNAEYMPELTEKTKLIHPIYPQLQY</sequence>
<evidence type="ECO:0000256" key="1">
    <source>
        <dbReference type="SAM" id="Phobius"/>
    </source>
</evidence>
<proteinExistence type="predicted"/>
<feature type="transmembrane region" description="Helical" evidence="1">
    <location>
        <begin position="14"/>
        <end position="41"/>
    </location>
</feature>
<organism evidence="2 3">
    <name type="scientific">Caenorhabditis nigoni</name>
    <dbReference type="NCBI Taxonomy" id="1611254"/>
    <lineage>
        <taxon>Eukaryota</taxon>
        <taxon>Metazoa</taxon>
        <taxon>Ecdysozoa</taxon>
        <taxon>Nematoda</taxon>
        <taxon>Chromadorea</taxon>
        <taxon>Rhabditida</taxon>
        <taxon>Rhabditina</taxon>
        <taxon>Rhabditomorpha</taxon>
        <taxon>Rhabditoidea</taxon>
        <taxon>Rhabditidae</taxon>
        <taxon>Peloderinae</taxon>
        <taxon>Caenorhabditis</taxon>
    </lineage>
</organism>
<feature type="transmembrane region" description="Helical" evidence="1">
    <location>
        <begin position="119"/>
        <end position="141"/>
    </location>
</feature>
<feature type="transmembrane region" description="Helical" evidence="1">
    <location>
        <begin position="78"/>
        <end position="98"/>
    </location>
</feature>
<name>A0A2G5UHB9_9PELO</name>
<protein>
    <submittedName>
        <fullName evidence="2">Uncharacterized protein</fullName>
    </submittedName>
</protein>
<dbReference type="InterPro" id="IPR035321">
    <property type="entry name" value="DUF5373"/>
</dbReference>
<gene>
    <name evidence="2" type="primary">Cnig_chr_III.g10798</name>
    <name evidence="2" type="ORF">B9Z55_010798</name>
</gene>
<evidence type="ECO:0000313" key="2">
    <source>
        <dbReference type="EMBL" id="PIC38948.1"/>
    </source>
</evidence>
<keyword evidence="1" id="KW-0812">Transmembrane</keyword>
<dbReference type="OrthoDB" id="10297847at2759"/>
<dbReference type="Proteomes" id="UP000230233">
    <property type="component" value="Chromosome III"/>
</dbReference>